<evidence type="ECO:0000259" key="2">
    <source>
        <dbReference type="SMART" id="SM00363"/>
    </source>
</evidence>
<proteinExistence type="predicted"/>
<dbReference type="EMBL" id="BAAAMQ010000015">
    <property type="protein sequence ID" value="GAA2113045.1"/>
    <property type="molecule type" value="Genomic_DNA"/>
</dbReference>
<keyword evidence="1" id="KW-0694">RNA-binding</keyword>
<keyword evidence="4" id="KW-1185">Reference proteome</keyword>
<dbReference type="Pfam" id="PF13275">
    <property type="entry name" value="S4_2"/>
    <property type="match status" value="1"/>
</dbReference>
<dbReference type="SMART" id="SM00363">
    <property type="entry name" value="S4"/>
    <property type="match status" value="1"/>
</dbReference>
<protein>
    <recommendedName>
        <fullName evidence="2">RNA-binding S4 domain-containing protein</fullName>
    </recommendedName>
</protein>
<dbReference type="InterPro" id="IPR002942">
    <property type="entry name" value="S4_RNA-bd"/>
</dbReference>
<name>A0ABP5J872_9ACTN</name>
<feature type="domain" description="RNA-binding S4" evidence="2">
    <location>
        <begin position="26"/>
        <end position="84"/>
    </location>
</feature>
<dbReference type="PROSITE" id="PS50889">
    <property type="entry name" value="S4"/>
    <property type="match status" value="1"/>
</dbReference>
<organism evidence="3 4">
    <name type="scientific">Nocardioides furvisabuli</name>
    <dbReference type="NCBI Taxonomy" id="375542"/>
    <lineage>
        <taxon>Bacteria</taxon>
        <taxon>Bacillati</taxon>
        <taxon>Actinomycetota</taxon>
        <taxon>Actinomycetes</taxon>
        <taxon>Propionibacteriales</taxon>
        <taxon>Nocardioidaceae</taxon>
        <taxon>Nocardioides</taxon>
    </lineage>
</organism>
<dbReference type="SUPFAM" id="SSF55174">
    <property type="entry name" value="Alpha-L RNA-binding motif"/>
    <property type="match status" value="1"/>
</dbReference>
<evidence type="ECO:0000313" key="4">
    <source>
        <dbReference type="Proteomes" id="UP001501161"/>
    </source>
</evidence>
<evidence type="ECO:0000256" key="1">
    <source>
        <dbReference type="PROSITE-ProRule" id="PRU00182"/>
    </source>
</evidence>
<gene>
    <name evidence="3" type="ORF">GCM10009726_30250</name>
</gene>
<accession>A0ABP5J872</accession>
<reference evidence="4" key="1">
    <citation type="journal article" date="2019" name="Int. J. Syst. Evol. Microbiol.">
        <title>The Global Catalogue of Microorganisms (GCM) 10K type strain sequencing project: providing services to taxonomists for standard genome sequencing and annotation.</title>
        <authorList>
            <consortium name="The Broad Institute Genomics Platform"/>
            <consortium name="The Broad Institute Genome Sequencing Center for Infectious Disease"/>
            <person name="Wu L."/>
            <person name="Ma J."/>
        </authorList>
    </citation>
    <scope>NUCLEOTIDE SEQUENCE [LARGE SCALE GENOMIC DNA]</scope>
    <source>
        <strain evidence="4">JCM 13813</strain>
    </source>
</reference>
<dbReference type="Proteomes" id="UP001501161">
    <property type="component" value="Unassembled WGS sequence"/>
</dbReference>
<dbReference type="CDD" id="cd00165">
    <property type="entry name" value="S4"/>
    <property type="match status" value="1"/>
</dbReference>
<evidence type="ECO:0000313" key="3">
    <source>
        <dbReference type="EMBL" id="GAA2113045.1"/>
    </source>
</evidence>
<dbReference type="Gene3D" id="3.10.290.10">
    <property type="entry name" value="RNA-binding S4 domain"/>
    <property type="match status" value="1"/>
</dbReference>
<sequence>MYWLTGPMPDDHRPVPIDVPIRDESIRLGQFLKLANLVETGAEAKPVIADGAVRVNDEVETRRGRQLAPGDVVTLGPLAARVAHGEVEIDVPW</sequence>
<comment type="caution">
    <text evidence="3">The sequence shown here is derived from an EMBL/GenBank/DDBJ whole genome shotgun (WGS) entry which is preliminary data.</text>
</comment>
<dbReference type="InterPro" id="IPR036986">
    <property type="entry name" value="S4_RNA-bd_sf"/>
</dbReference>